<accession>C5LE57</accession>
<dbReference type="OrthoDB" id="424463at2759"/>
<feature type="chain" id="PRO_5002955018" evidence="1">
    <location>
        <begin position="18"/>
        <end position="252"/>
    </location>
</feature>
<gene>
    <name evidence="2" type="ORF">Pmar_PMAR023138</name>
</gene>
<dbReference type="InParanoid" id="C5LE57"/>
<sequence length="252" mass="28042">MFSYNVAVIFLAIPIRSLWVDGIVASQGSELRSLRAPVVAEEPPNCLPDVSDFAGKDYCWFILNDTVEHKWSSGVLIRGTQGPLPFFSTLQLVLIVDKDWRPYDLGMWASGYTNRFYALPSGMGADISFSIPEVNRVGGETSENRMELSFDVQLFTTVTIPTIGRVNATAVQKALAYVDKTDAESGVIVDITAVGEADGIHSEIIFHAGIWGRNLTSWLYESRVYIRITYKKNNQTINYVKNSPIFSVESNL</sequence>
<evidence type="ECO:0000313" key="2">
    <source>
        <dbReference type="EMBL" id="EER04997.1"/>
    </source>
</evidence>
<dbReference type="Proteomes" id="UP000007800">
    <property type="component" value="Unassembled WGS sequence"/>
</dbReference>
<proteinExistence type="predicted"/>
<dbReference type="EMBL" id="GG681113">
    <property type="protein sequence ID" value="EER04997.1"/>
    <property type="molecule type" value="Genomic_DNA"/>
</dbReference>
<keyword evidence="1" id="KW-0732">Signal</keyword>
<protein>
    <submittedName>
        <fullName evidence="2">Uncharacterized protein</fullName>
    </submittedName>
</protein>
<evidence type="ECO:0000256" key="1">
    <source>
        <dbReference type="SAM" id="SignalP"/>
    </source>
</evidence>
<feature type="signal peptide" evidence="1">
    <location>
        <begin position="1"/>
        <end position="17"/>
    </location>
</feature>
<dbReference type="OMA" id="YIRITYK"/>
<organism evidence="3">
    <name type="scientific">Perkinsus marinus (strain ATCC 50983 / TXsc)</name>
    <dbReference type="NCBI Taxonomy" id="423536"/>
    <lineage>
        <taxon>Eukaryota</taxon>
        <taxon>Sar</taxon>
        <taxon>Alveolata</taxon>
        <taxon>Perkinsozoa</taxon>
        <taxon>Perkinsea</taxon>
        <taxon>Perkinsida</taxon>
        <taxon>Perkinsidae</taxon>
        <taxon>Perkinsus</taxon>
    </lineage>
</organism>
<name>C5LE57_PERM5</name>
<dbReference type="AlphaFoldDB" id="C5LE57"/>
<reference evidence="2 3" key="1">
    <citation type="submission" date="2008-07" db="EMBL/GenBank/DDBJ databases">
        <authorList>
            <person name="El-Sayed N."/>
            <person name="Caler E."/>
            <person name="Inman J."/>
            <person name="Amedeo P."/>
            <person name="Hass B."/>
            <person name="Wortman J."/>
        </authorList>
    </citation>
    <scope>NUCLEOTIDE SEQUENCE [LARGE SCALE GENOMIC DNA]</scope>
    <source>
        <strain evidence="3">ATCC 50983 / TXsc</strain>
    </source>
</reference>
<dbReference type="GeneID" id="9050527"/>
<evidence type="ECO:0000313" key="3">
    <source>
        <dbReference type="Proteomes" id="UP000007800"/>
    </source>
</evidence>
<keyword evidence="3" id="KW-1185">Reference proteome</keyword>
<dbReference type="RefSeq" id="XP_002773181.1">
    <property type="nucleotide sequence ID" value="XM_002773135.1"/>
</dbReference>